<protein>
    <submittedName>
        <fullName evidence="1 2">Uncharacterized protein</fullName>
    </submittedName>
</protein>
<reference evidence="1" key="2">
    <citation type="submission" date="2017-06" db="EMBL/GenBank/DDBJ databases">
        <title>WGS assembly of Brachypodium distachyon.</title>
        <authorList>
            <consortium name="The International Brachypodium Initiative"/>
            <person name="Lucas S."/>
            <person name="Harmon-Smith M."/>
            <person name="Lail K."/>
            <person name="Tice H."/>
            <person name="Grimwood J."/>
            <person name="Bruce D."/>
            <person name="Barry K."/>
            <person name="Shu S."/>
            <person name="Lindquist E."/>
            <person name="Wang M."/>
            <person name="Pitluck S."/>
            <person name="Vogel J.P."/>
            <person name="Garvin D.F."/>
            <person name="Mockler T.C."/>
            <person name="Schmutz J."/>
            <person name="Rokhsar D."/>
            <person name="Bevan M.W."/>
        </authorList>
    </citation>
    <scope>NUCLEOTIDE SEQUENCE</scope>
    <source>
        <strain evidence="1">Bd21</strain>
    </source>
</reference>
<dbReference type="Gramene" id="PNT68757">
    <property type="protein sequence ID" value="PNT68757"/>
    <property type="gene ID" value="BRADI_3g44863v3"/>
</dbReference>
<evidence type="ECO:0000313" key="3">
    <source>
        <dbReference type="Proteomes" id="UP000008810"/>
    </source>
</evidence>
<evidence type="ECO:0000313" key="2">
    <source>
        <dbReference type="EnsemblPlants" id="PNT68757"/>
    </source>
</evidence>
<dbReference type="EnsemblPlants" id="PNT68757">
    <property type="protein sequence ID" value="PNT68757"/>
    <property type="gene ID" value="BRADI_3g44863v3"/>
</dbReference>
<dbReference type="OrthoDB" id="1924787at2759"/>
<dbReference type="AlphaFoldDB" id="A0A2K2D395"/>
<accession>A0A2K2D395</accession>
<reference evidence="1 2" key="1">
    <citation type="journal article" date="2010" name="Nature">
        <title>Genome sequencing and analysis of the model grass Brachypodium distachyon.</title>
        <authorList>
            <consortium name="International Brachypodium Initiative"/>
        </authorList>
    </citation>
    <scope>NUCLEOTIDE SEQUENCE [LARGE SCALE GENOMIC DNA]</scope>
    <source>
        <strain evidence="1 2">Bd21</strain>
    </source>
</reference>
<sequence length="93" mass="10742">MIPILEDLPSTQCWLAAYLFSSILIQHMSSIHGISQRTIRDVVKKMREEVINLIPRVIYGDPRSKLETLKDVFDVSVGAIINKVTQLRFCRRE</sequence>
<dbReference type="ExpressionAtlas" id="A0A2K2D395">
    <property type="expression patterns" value="baseline"/>
</dbReference>
<dbReference type="EMBL" id="CM000882">
    <property type="protein sequence ID" value="PNT68757.1"/>
    <property type="molecule type" value="Genomic_DNA"/>
</dbReference>
<reference evidence="2" key="3">
    <citation type="submission" date="2018-08" db="UniProtKB">
        <authorList>
            <consortium name="EnsemblPlants"/>
        </authorList>
    </citation>
    <scope>IDENTIFICATION</scope>
    <source>
        <strain evidence="2">cv. Bd21</strain>
    </source>
</reference>
<organism evidence="1">
    <name type="scientific">Brachypodium distachyon</name>
    <name type="common">Purple false brome</name>
    <name type="synonym">Trachynia distachya</name>
    <dbReference type="NCBI Taxonomy" id="15368"/>
    <lineage>
        <taxon>Eukaryota</taxon>
        <taxon>Viridiplantae</taxon>
        <taxon>Streptophyta</taxon>
        <taxon>Embryophyta</taxon>
        <taxon>Tracheophyta</taxon>
        <taxon>Spermatophyta</taxon>
        <taxon>Magnoliopsida</taxon>
        <taxon>Liliopsida</taxon>
        <taxon>Poales</taxon>
        <taxon>Poaceae</taxon>
        <taxon>BOP clade</taxon>
        <taxon>Pooideae</taxon>
        <taxon>Stipodae</taxon>
        <taxon>Brachypodieae</taxon>
        <taxon>Brachypodium</taxon>
    </lineage>
</organism>
<name>A0A2K2D395_BRADI</name>
<evidence type="ECO:0000313" key="1">
    <source>
        <dbReference type="EMBL" id="PNT68757.1"/>
    </source>
</evidence>
<gene>
    <name evidence="1" type="ORF">BRADI_3g44863v3</name>
</gene>
<dbReference type="Proteomes" id="UP000008810">
    <property type="component" value="Chromosome 3"/>
</dbReference>
<keyword evidence="3" id="KW-1185">Reference proteome</keyword>
<proteinExistence type="predicted"/>